<protein>
    <submittedName>
        <fullName evidence="1">Uncharacterized protein</fullName>
    </submittedName>
</protein>
<accession>A0A414ZQA9</accession>
<dbReference type="Proteomes" id="UP000285865">
    <property type="component" value="Unassembled WGS sequence"/>
</dbReference>
<dbReference type="RefSeq" id="WP_118257009.1">
    <property type="nucleotide sequence ID" value="NZ_QRKN01000001.1"/>
</dbReference>
<reference evidence="1 2" key="1">
    <citation type="submission" date="2018-08" db="EMBL/GenBank/DDBJ databases">
        <title>A genome reference for cultivated species of the human gut microbiota.</title>
        <authorList>
            <person name="Zou Y."/>
            <person name="Xue W."/>
            <person name="Luo G."/>
        </authorList>
    </citation>
    <scope>NUCLEOTIDE SEQUENCE [LARGE SCALE GENOMIC DNA]</scope>
    <source>
        <strain evidence="1 2">AM16-11</strain>
    </source>
</reference>
<evidence type="ECO:0000313" key="1">
    <source>
        <dbReference type="EMBL" id="RHI25407.1"/>
    </source>
</evidence>
<dbReference type="EMBL" id="QRKN01000001">
    <property type="protein sequence ID" value="RHI25407.1"/>
    <property type="molecule type" value="Genomic_DNA"/>
</dbReference>
<dbReference type="AlphaFoldDB" id="A0A414ZQA9"/>
<name>A0A414ZQA9_9FIRM</name>
<gene>
    <name evidence="1" type="ORF">DW172_01565</name>
</gene>
<evidence type="ECO:0000313" key="2">
    <source>
        <dbReference type="Proteomes" id="UP000285865"/>
    </source>
</evidence>
<sequence length="68" mass="7759">MTYRNKEGYADPTAGAAIHEAEPKVKKREYNPEVTNLVSVLKQMIDIAGYEMVGRIVLRDKDTGKEYR</sequence>
<comment type="caution">
    <text evidence="1">The sequence shown here is derived from an EMBL/GenBank/DDBJ whole genome shotgun (WGS) entry which is preliminary data.</text>
</comment>
<proteinExistence type="predicted"/>
<organism evidence="1 2">
    <name type="scientific">Agathobacter rectalis</name>
    <dbReference type="NCBI Taxonomy" id="39491"/>
    <lineage>
        <taxon>Bacteria</taxon>
        <taxon>Bacillati</taxon>
        <taxon>Bacillota</taxon>
        <taxon>Clostridia</taxon>
        <taxon>Lachnospirales</taxon>
        <taxon>Lachnospiraceae</taxon>
        <taxon>Agathobacter</taxon>
    </lineage>
</organism>